<dbReference type="Pfam" id="PF03631">
    <property type="entry name" value="Virul_fac_BrkB"/>
    <property type="match status" value="1"/>
</dbReference>
<dbReference type="PIRSF" id="PIRSF035875">
    <property type="entry name" value="RNase_BN"/>
    <property type="match status" value="1"/>
</dbReference>
<evidence type="ECO:0000256" key="4">
    <source>
        <dbReference type="ARBA" id="ARBA00022989"/>
    </source>
</evidence>
<accession>A0ABN2JMX3</accession>
<reference evidence="8 9" key="1">
    <citation type="journal article" date="2019" name="Int. J. Syst. Evol. Microbiol.">
        <title>The Global Catalogue of Microorganisms (GCM) 10K type strain sequencing project: providing services to taxonomists for standard genome sequencing and annotation.</title>
        <authorList>
            <consortium name="The Broad Institute Genomics Platform"/>
            <consortium name="The Broad Institute Genome Sequencing Center for Infectious Disease"/>
            <person name="Wu L."/>
            <person name="Ma J."/>
        </authorList>
    </citation>
    <scope>NUCLEOTIDE SEQUENCE [LARGE SCALE GENOMIC DNA]</scope>
    <source>
        <strain evidence="8 9">JCM 13518</strain>
    </source>
</reference>
<keyword evidence="3 7" id="KW-0812">Transmembrane</keyword>
<feature type="transmembrane region" description="Helical" evidence="7">
    <location>
        <begin position="173"/>
        <end position="194"/>
    </location>
</feature>
<keyword evidence="4 7" id="KW-1133">Transmembrane helix</keyword>
<feature type="transmembrane region" description="Helical" evidence="7">
    <location>
        <begin position="241"/>
        <end position="265"/>
    </location>
</feature>
<keyword evidence="9" id="KW-1185">Reference proteome</keyword>
<dbReference type="Proteomes" id="UP001501057">
    <property type="component" value="Unassembled WGS sequence"/>
</dbReference>
<evidence type="ECO:0000256" key="3">
    <source>
        <dbReference type="ARBA" id="ARBA00022692"/>
    </source>
</evidence>
<keyword evidence="2" id="KW-1003">Cell membrane</keyword>
<evidence type="ECO:0000256" key="2">
    <source>
        <dbReference type="ARBA" id="ARBA00022475"/>
    </source>
</evidence>
<comment type="subcellular location">
    <subcellularLocation>
        <location evidence="1">Cell membrane</location>
        <topology evidence="1">Multi-pass membrane protein</topology>
    </subcellularLocation>
</comment>
<evidence type="ECO:0000256" key="6">
    <source>
        <dbReference type="SAM" id="MobiDB-lite"/>
    </source>
</evidence>
<feature type="transmembrane region" description="Helical" evidence="7">
    <location>
        <begin position="131"/>
        <end position="153"/>
    </location>
</feature>
<feature type="transmembrane region" description="Helical" evidence="7">
    <location>
        <begin position="21"/>
        <end position="48"/>
    </location>
</feature>
<protein>
    <submittedName>
        <fullName evidence="8">YihY/virulence factor BrkB family protein</fullName>
    </submittedName>
</protein>
<gene>
    <name evidence="8" type="ORF">GCM10009710_11990</name>
</gene>
<evidence type="ECO:0000313" key="9">
    <source>
        <dbReference type="Proteomes" id="UP001501057"/>
    </source>
</evidence>
<name>A0ABN2JMX3_9ACTN</name>
<dbReference type="EMBL" id="BAAAME010000002">
    <property type="protein sequence ID" value="GAA1732846.1"/>
    <property type="molecule type" value="Genomic_DNA"/>
</dbReference>
<dbReference type="RefSeq" id="WP_344198779.1">
    <property type="nucleotide sequence ID" value="NZ_BAAAME010000002.1"/>
</dbReference>
<dbReference type="PANTHER" id="PTHR30213:SF0">
    <property type="entry name" value="UPF0761 MEMBRANE PROTEIN YIHY"/>
    <property type="match status" value="1"/>
</dbReference>
<dbReference type="PANTHER" id="PTHR30213">
    <property type="entry name" value="INNER MEMBRANE PROTEIN YHJD"/>
    <property type="match status" value="1"/>
</dbReference>
<evidence type="ECO:0000313" key="8">
    <source>
        <dbReference type="EMBL" id="GAA1732846.1"/>
    </source>
</evidence>
<organism evidence="8 9">
    <name type="scientific">Aeromicrobium alkaliterrae</name>
    <dbReference type="NCBI Taxonomy" id="302168"/>
    <lineage>
        <taxon>Bacteria</taxon>
        <taxon>Bacillati</taxon>
        <taxon>Actinomycetota</taxon>
        <taxon>Actinomycetes</taxon>
        <taxon>Propionibacteriales</taxon>
        <taxon>Nocardioidaceae</taxon>
        <taxon>Aeromicrobium</taxon>
    </lineage>
</organism>
<feature type="transmembrane region" description="Helical" evidence="7">
    <location>
        <begin position="92"/>
        <end position="119"/>
    </location>
</feature>
<feature type="region of interest" description="Disordered" evidence="6">
    <location>
        <begin position="270"/>
        <end position="300"/>
    </location>
</feature>
<comment type="caution">
    <text evidence="8">The sequence shown here is derived from an EMBL/GenBank/DDBJ whole genome shotgun (WGS) entry which is preliminary data.</text>
</comment>
<proteinExistence type="predicted"/>
<dbReference type="InterPro" id="IPR017039">
    <property type="entry name" value="Virul_fac_BrkB"/>
</dbReference>
<evidence type="ECO:0000256" key="5">
    <source>
        <dbReference type="ARBA" id="ARBA00023136"/>
    </source>
</evidence>
<feature type="transmembrane region" description="Helical" evidence="7">
    <location>
        <begin position="206"/>
        <end position="229"/>
    </location>
</feature>
<evidence type="ECO:0000256" key="7">
    <source>
        <dbReference type="SAM" id="Phobius"/>
    </source>
</evidence>
<keyword evidence="5 7" id="KW-0472">Membrane</keyword>
<evidence type="ECO:0000256" key="1">
    <source>
        <dbReference type="ARBA" id="ARBA00004651"/>
    </source>
</evidence>
<sequence length="300" mass="31056">MSAITRLKTAWKLASERNASLLAAGVAFYVFLALFPAMIAGLLTYGLVVSPETLARQSDSIADALPADAASIITGQLESLAETSSSSLSVGFALAVVLAIYSASGGMANLVTAINAMLGNLQTRNFIKQKLLALALTVGAGAFLAVTVTLVAVAPPILDNLVDVPGTRILVDLLRFALLAGAIVIGFGLVIRSAPDAESGQTKPKLWSPGVTGAAGAWLVASVGFSLYVDNFGSYGKTYGALAGVVVLLLWLWAGFFALLIGASYEAVREGERPRDPEDDEVPENIEGAIGADTPTRTDV</sequence>